<dbReference type="RefSeq" id="WP_202857921.1">
    <property type="nucleotide sequence ID" value="NZ_JAEUGD010000061.1"/>
</dbReference>
<proteinExistence type="predicted"/>
<reference evidence="1" key="1">
    <citation type="submission" date="2021-01" db="EMBL/GenBank/DDBJ databases">
        <title>Fulvivirga kasyanovii gen. nov., sp nov., a novel member of the phylum Bacteroidetes isolated from seawater in a mussel farm.</title>
        <authorList>
            <person name="Zhao L.-H."/>
            <person name="Wang Z.-J."/>
        </authorList>
    </citation>
    <scope>NUCLEOTIDE SEQUENCE</scope>
    <source>
        <strain evidence="1">29W222</strain>
    </source>
</reference>
<evidence type="ECO:0000313" key="1">
    <source>
        <dbReference type="EMBL" id="MBL6448384.1"/>
    </source>
</evidence>
<dbReference type="AlphaFoldDB" id="A0A937KDE6"/>
<name>A0A937KDE6_9BACT</name>
<dbReference type="EMBL" id="JAEUGD010000061">
    <property type="protein sequence ID" value="MBL6448384.1"/>
    <property type="molecule type" value="Genomic_DNA"/>
</dbReference>
<dbReference type="SUPFAM" id="SSF52540">
    <property type="entry name" value="P-loop containing nucleoside triphosphate hydrolases"/>
    <property type="match status" value="1"/>
</dbReference>
<gene>
    <name evidence="1" type="ORF">JMN32_18870</name>
</gene>
<comment type="caution">
    <text evidence="1">The sequence shown here is derived from an EMBL/GenBank/DDBJ whole genome shotgun (WGS) entry which is preliminary data.</text>
</comment>
<dbReference type="Gene3D" id="3.40.50.300">
    <property type="entry name" value="P-loop containing nucleotide triphosphate hydrolases"/>
    <property type="match status" value="1"/>
</dbReference>
<keyword evidence="2" id="KW-1185">Reference proteome</keyword>
<dbReference type="InterPro" id="IPR027417">
    <property type="entry name" value="P-loop_NTPase"/>
</dbReference>
<sequence>MSGFKLLAIRPLKGCHPDYHKVLVPGEIYQFYQDYKFEMDGSEVSEIKHTSTVPENLYDVGDLKVSISAIVGKNGSGKSTITELLYYLLRLRFIIRLTEKSLSIHSLTF</sequence>
<organism evidence="1 2">
    <name type="scientific">Fulvivirga marina</name>
    <dbReference type="NCBI Taxonomy" id="2494733"/>
    <lineage>
        <taxon>Bacteria</taxon>
        <taxon>Pseudomonadati</taxon>
        <taxon>Bacteroidota</taxon>
        <taxon>Cytophagia</taxon>
        <taxon>Cytophagales</taxon>
        <taxon>Fulvivirgaceae</taxon>
        <taxon>Fulvivirga</taxon>
    </lineage>
</organism>
<protein>
    <submittedName>
        <fullName evidence="1">Uncharacterized protein</fullName>
    </submittedName>
</protein>
<evidence type="ECO:0000313" key="2">
    <source>
        <dbReference type="Proteomes" id="UP000614216"/>
    </source>
</evidence>
<dbReference type="Proteomes" id="UP000614216">
    <property type="component" value="Unassembled WGS sequence"/>
</dbReference>
<accession>A0A937KDE6</accession>